<dbReference type="Pfam" id="PF11951">
    <property type="entry name" value="Fungal_trans_2"/>
    <property type="match status" value="1"/>
</dbReference>
<dbReference type="KEGG" id="pchm:VFPPC_14449"/>
<comment type="subcellular location">
    <subcellularLocation>
        <location evidence="1">Nucleus</location>
    </subcellularLocation>
</comment>
<keyword evidence="4" id="KW-1185">Reference proteome</keyword>
<dbReference type="Proteomes" id="UP000078397">
    <property type="component" value="Unassembled WGS sequence"/>
</dbReference>
<protein>
    <submittedName>
        <fullName evidence="3">Fungal specific transcription factor domain-containing protein</fullName>
    </submittedName>
</protein>
<sequence>MSFINATWSDLELYHHLNSRLDALASPAKLWKHQHPQLNASSMELLTYFRESAYISLVTFDADNSRMRDALITLALADDSAPARALFYALLAYSSFHRHRFNQQAMKLKISALHFLSAAAKEEPQTYTQAAQQVAGSMLLGAFDIMLPVASSGEWLWYVRGAMVMVEATRLNHKHELDSDIDSLFNWVYYHDALSRFPLHHWQHKSLAPATNEASIHPQSNRYSLLQTYRPTLPSPNPTYAILGLLSEACDTLLDPRDPNSSNLEYHQSLDVLERRIGNVHLGANSDPEDRLAVDVWQAATQIYLARASQKPSDAPKDLESLIDLAFDGPIRTCSCPHFFPLFILACEAGTDERRTAILELIARTEDIPGVRSKMWLRKMIQSIWVHQDLHADGELLVNYVGAMNSVISMNDAVPSFV</sequence>
<dbReference type="OrthoDB" id="5130013at2759"/>
<dbReference type="GO" id="GO:0003700">
    <property type="term" value="F:DNA-binding transcription factor activity"/>
    <property type="evidence" value="ECO:0007669"/>
    <property type="project" value="TreeGrafter"/>
</dbReference>
<dbReference type="RefSeq" id="XP_018144279.1">
    <property type="nucleotide sequence ID" value="XM_018292218.1"/>
</dbReference>
<evidence type="ECO:0000256" key="1">
    <source>
        <dbReference type="ARBA" id="ARBA00004123"/>
    </source>
</evidence>
<gene>
    <name evidence="3" type="ORF">VFPPC_14449</name>
</gene>
<keyword evidence="2" id="KW-0539">Nucleus</keyword>
<dbReference type="GeneID" id="28856212"/>
<name>A0A179FNL9_METCM</name>
<dbReference type="AlphaFoldDB" id="A0A179FNL9"/>
<dbReference type="GO" id="GO:0005634">
    <property type="term" value="C:nucleus"/>
    <property type="evidence" value="ECO:0007669"/>
    <property type="project" value="UniProtKB-SubCell"/>
</dbReference>
<comment type="caution">
    <text evidence="3">The sequence shown here is derived from an EMBL/GenBank/DDBJ whole genome shotgun (WGS) entry which is preliminary data.</text>
</comment>
<evidence type="ECO:0000313" key="3">
    <source>
        <dbReference type="EMBL" id="OAQ67192.1"/>
    </source>
</evidence>
<dbReference type="EMBL" id="LSBJ02000004">
    <property type="protein sequence ID" value="OAQ67192.1"/>
    <property type="molecule type" value="Genomic_DNA"/>
</dbReference>
<dbReference type="GO" id="GO:0000976">
    <property type="term" value="F:transcription cis-regulatory region binding"/>
    <property type="evidence" value="ECO:0007669"/>
    <property type="project" value="TreeGrafter"/>
</dbReference>
<dbReference type="STRING" id="1380566.A0A179FNL9"/>
<proteinExistence type="predicted"/>
<reference evidence="3 4" key="1">
    <citation type="journal article" date="2016" name="PLoS Pathog.">
        <title>Biosynthesis of antibiotic leucinostatins in bio-control fungus Purpureocillium lilacinum and their inhibition on phytophthora revealed by genome mining.</title>
        <authorList>
            <person name="Wang G."/>
            <person name="Liu Z."/>
            <person name="Lin R."/>
            <person name="Li E."/>
            <person name="Mao Z."/>
            <person name="Ling J."/>
            <person name="Yang Y."/>
            <person name="Yin W.B."/>
            <person name="Xie B."/>
        </authorList>
    </citation>
    <scope>NUCLEOTIDE SEQUENCE [LARGE SCALE GENOMIC DNA]</scope>
    <source>
        <strain evidence="3">170</strain>
    </source>
</reference>
<dbReference type="InterPro" id="IPR021858">
    <property type="entry name" value="Fun_TF"/>
</dbReference>
<dbReference type="GO" id="GO:0045944">
    <property type="term" value="P:positive regulation of transcription by RNA polymerase II"/>
    <property type="evidence" value="ECO:0007669"/>
    <property type="project" value="TreeGrafter"/>
</dbReference>
<evidence type="ECO:0000313" key="4">
    <source>
        <dbReference type="Proteomes" id="UP000078397"/>
    </source>
</evidence>
<accession>A0A179FNL9</accession>
<evidence type="ECO:0000256" key="2">
    <source>
        <dbReference type="ARBA" id="ARBA00023242"/>
    </source>
</evidence>
<dbReference type="PANTHER" id="PTHR37534:SF39">
    <property type="entry name" value="TRANSCRIPTION FACTOR DOMAIN-CONTAINING PROTEIN"/>
    <property type="match status" value="1"/>
</dbReference>
<dbReference type="PANTHER" id="PTHR37534">
    <property type="entry name" value="TRANSCRIPTIONAL ACTIVATOR PROTEIN UGA3"/>
    <property type="match status" value="1"/>
</dbReference>
<organism evidence="3 4">
    <name type="scientific">Pochonia chlamydosporia 170</name>
    <dbReference type="NCBI Taxonomy" id="1380566"/>
    <lineage>
        <taxon>Eukaryota</taxon>
        <taxon>Fungi</taxon>
        <taxon>Dikarya</taxon>
        <taxon>Ascomycota</taxon>
        <taxon>Pezizomycotina</taxon>
        <taxon>Sordariomycetes</taxon>
        <taxon>Hypocreomycetidae</taxon>
        <taxon>Hypocreales</taxon>
        <taxon>Clavicipitaceae</taxon>
        <taxon>Pochonia</taxon>
    </lineage>
</organism>